<feature type="transmembrane region" description="Helical" evidence="1">
    <location>
        <begin position="37"/>
        <end position="56"/>
    </location>
</feature>
<evidence type="ECO:0000256" key="1">
    <source>
        <dbReference type="SAM" id="Phobius"/>
    </source>
</evidence>
<gene>
    <name evidence="2" type="ORF">BKD89_03790</name>
</gene>
<evidence type="ECO:0000313" key="3">
    <source>
        <dbReference type="Proteomes" id="UP000273278"/>
    </source>
</evidence>
<name>A0A3G3IGG3_9ARCH</name>
<reference evidence="2 3" key="1">
    <citation type="submission" date="2016-10" db="EMBL/GenBank/DDBJ databases">
        <title>Complete genome of the TMA-utilizing, human hosted archaeon Methanomethylophilus alvus Gen. nov, sp. nov., strain Mx-05, derived from a pure culture.</title>
        <authorList>
            <person name="Brugere J.-F."/>
            <person name="Ben Hania W."/>
            <person name="Chaudhary P.P."/>
            <person name="Gaci N."/>
            <person name="Borrel G."/>
            <person name="Cao Van Tuat L."/>
            <person name="Fardeau M.-L."/>
            <person name="Harris H.M.B."/>
            <person name="O'Toole P.W."/>
            <person name="Ollivier B."/>
        </authorList>
    </citation>
    <scope>NUCLEOTIDE SEQUENCE [LARGE SCALE GENOMIC DNA]</scope>
    <source>
        <strain evidence="2 3">Mx-05</strain>
    </source>
</reference>
<organism evidence="2 3">
    <name type="scientific">Methanomethylophilus alvi</name>
    <dbReference type="NCBI Taxonomy" id="1291540"/>
    <lineage>
        <taxon>Archaea</taxon>
        <taxon>Methanobacteriati</taxon>
        <taxon>Thermoplasmatota</taxon>
        <taxon>Thermoplasmata</taxon>
        <taxon>Methanomassiliicoccales</taxon>
        <taxon>Methanomethylophilaceae</taxon>
        <taxon>Methanomethylophilus</taxon>
    </lineage>
</organism>
<accession>A0A3G3IGG3</accession>
<sequence>MRTTAMTRHRMKVAAVIGGIVGVALFIVAWLSFHAPIHVIIVPMAAAIGAATIYLGDGPAEDD</sequence>
<keyword evidence="1" id="KW-1133">Transmembrane helix</keyword>
<keyword evidence="1" id="KW-0472">Membrane</keyword>
<dbReference type="AlphaFoldDB" id="A0A3G3IGG3"/>
<keyword evidence="1" id="KW-0812">Transmembrane</keyword>
<dbReference type="Proteomes" id="UP000273278">
    <property type="component" value="Chromosome"/>
</dbReference>
<feature type="transmembrane region" description="Helical" evidence="1">
    <location>
        <begin position="12"/>
        <end position="31"/>
    </location>
</feature>
<dbReference type="EMBL" id="CP017686">
    <property type="protein sequence ID" value="AYQ54927.1"/>
    <property type="molecule type" value="Genomic_DNA"/>
</dbReference>
<protein>
    <submittedName>
        <fullName evidence="2">Uncharacterized protein</fullName>
    </submittedName>
</protein>
<evidence type="ECO:0000313" key="2">
    <source>
        <dbReference type="EMBL" id="AYQ54927.1"/>
    </source>
</evidence>
<dbReference type="GeneID" id="41321560"/>
<dbReference type="RefSeq" id="WP_015504657.1">
    <property type="nucleotide sequence ID" value="NZ_CAYARL010000007.1"/>
</dbReference>
<proteinExistence type="predicted"/>